<dbReference type="OrthoDB" id="3504114at2759"/>
<dbReference type="AlphaFoldDB" id="A0A9Q3KQF9"/>
<dbReference type="InterPro" id="IPR036397">
    <property type="entry name" value="RNaseH_sf"/>
</dbReference>
<evidence type="ECO:0000259" key="1">
    <source>
        <dbReference type="Pfam" id="PF13358"/>
    </source>
</evidence>
<dbReference type="GO" id="GO:0003676">
    <property type="term" value="F:nucleic acid binding"/>
    <property type="evidence" value="ECO:0007669"/>
    <property type="project" value="InterPro"/>
</dbReference>
<keyword evidence="3" id="KW-1185">Reference proteome</keyword>
<dbReference type="Pfam" id="PF13358">
    <property type="entry name" value="DDE_3"/>
    <property type="match status" value="1"/>
</dbReference>
<feature type="domain" description="Tc1-like transposase DDE" evidence="1">
    <location>
        <begin position="22"/>
        <end position="90"/>
    </location>
</feature>
<dbReference type="Gene3D" id="3.30.420.10">
    <property type="entry name" value="Ribonuclease H-like superfamily/Ribonuclease H"/>
    <property type="match status" value="1"/>
</dbReference>
<name>A0A9Q3KQF9_9BASI</name>
<dbReference type="InterPro" id="IPR038717">
    <property type="entry name" value="Tc1-like_DDE_dom"/>
</dbReference>
<comment type="caution">
    <text evidence="2">The sequence shown here is derived from an EMBL/GenBank/DDBJ whole genome shotgun (WGS) entry which is preliminary data.</text>
</comment>
<evidence type="ECO:0000313" key="2">
    <source>
        <dbReference type="EMBL" id="MBW0585254.1"/>
    </source>
</evidence>
<evidence type="ECO:0000313" key="3">
    <source>
        <dbReference type="Proteomes" id="UP000765509"/>
    </source>
</evidence>
<proteinExistence type="predicted"/>
<gene>
    <name evidence="2" type="ORF">O181_124969</name>
</gene>
<organism evidence="2 3">
    <name type="scientific">Austropuccinia psidii MF-1</name>
    <dbReference type="NCBI Taxonomy" id="1389203"/>
    <lineage>
        <taxon>Eukaryota</taxon>
        <taxon>Fungi</taxon>
        <taxon>Dikarya</taxon>
        <taxon>Basidiomycota</taxon>
        <taxon>Pucciniomycotina</taxon>
        <taxon>Pucciniomycetes</taxon>
        <taxon>Pucciniales</taxon>
        <taxon>Sphaerophragmiaceae</taxon>
        <taxon>Austropuccinia</taxon>
    </lineage>
</organism>
<dbReference type="Proteomes" id="UP000765509">
    <property type="component" value="Unassembled WGS sequence"/>
</dbReference>
<sequence length="110" mass="12524">MPPGQAKVIDFIENVYEPGLFLFMDKLVELSVAKNHKGITLIEDGSPIHTAIASQEWCDHHQICKFNLPPNSPELNPIKNLWFKMKNIVTPLFNLKNNGQFNKNYQSCLG</sequence>
<protein>
    <recommendedName>
        <fullName evidence="1">Tc1-like transposase DDE domain-containing protein</fullName>
    </recommendedName>
</protein>
<dbReference type="EMBL" id="AVOT02120367">
    <property type="protein sequence ID" value="MBW0585254.1"/>
    <property type="molecule type" value="Genomic_DNA"/>
</dbReference>
<accession>A0A9Q3KQF9</accession>
<reference evidence="2" key="1">
    <citation type="submission" date="2021-03" db="EMBL/GenBank/DDBJ databases">
        <title>Draft genome sequence of rust myrtle Austropuccinia psidii MF-1, a brazilian biotype.</title>
        <authorList>
            <person name="Quecine M.C."/>
            <person name="Pachon D.M.R."/>
            <person name="Bonatelli M.L."/>
            <person name="Correr F.H."/>
            <person name="Franceschini L.M."/>
            <person name="Leite T.F."/>
            <person name="Margarido G.R.A."/>
            <person name="Almeida C.A."/>
            <person name="Ferrarezi J.A."/>
            <person name="Labate C.A."/>
        </authorList>
    </citation>
    <scope>NUCLEOTIDE SEQUENCE</scope>
    <source>
        <strain evidence="2">MF-1</strain>
    </source>
</reference>